<dbReference type="SUPFAM" id="SSF55729">
    <property type="entry name" value="Acyl-CoA N-acyltransferases (Nat)"/>
    <property type="match status" value="1"/>
</dbReference>
<dbReference type="PROSITE" id="PS51186">
    <property type="entry name" value="GNAT"/>
    <property type="match status" value="1"/>
</dbReference>
<keyword evidence="3" id="KW-1185">Reference proteome</keyword>
<evidence type="ECO:0000313" key="2">
    <source>
        <dbReference type="EMBL" id="BDZ47014.1"/>
    </source>
</evidence>
<dbReference type="InterPro" id="IPR000182">
    <property type="entry name" value="GNAT_dom"/>
</dbReference>
<gene>
    <name evidence="2" type="ORF">GCM10025866_29230</name>
</gene>
<dbReference type="Gene3D" id="3.40.630.30">
    <property type="match status" value="1"/>
</dbReference>
<dbReference type="EMBL" id="AP027731">
    <property type="protein sequence ID" value="BDZ47014.1"/>
    <property type="molecule type" value="Genomic_DNA"/>
</dbReference>
<name>A0ABM8GFA8_9MICO</name>
<evidence type="ECO:0000259" key="1">
    <source>
        <dbReference type="PROSITE" id="PS51186"/>
    </source>
</evidence>
<dbReference type="InterPro" id="IPR016181">
    <property type="entry name" value="Acyl_CoA_acyltransferase"/>
</dbReference>
<dbReference type="CDD" id="cd04301">
    <property type="entry name" value="NAT_SF"/>
    <property type="match status" value="1"/>
</dbReference>
<feature type="domain" description="N-acetyltransferase" evidence="1">
    <location>
        <begin position="124"/>
        <end position="266"/>
    </location>
</feature>
<dbReference type="Proteomes" id="UP001321498">
    <property type="component" value="Chromosome"/>
</dbReference>
<protein>
    <submittedName>
        <fullName evidence="2">N-acetyltransferase</fullName>
    </submittedName>
</protein>
<reference evidence="3" key="1">
    <citation type="journal article" date="2019" name="Int. J. Syst. Evol. Microbiol.">
        <title>The Global Catalogue of Microorganisms (GCM) 10K type strain sequencing project: providing services to taxonomists for standard genome sequencing and annotation.</title>
        <authorList>
            <consortium name="The Broad Institute Genomics Platform"/>
            <consortium name="The Broad Institute Genome Sequencing Center for Infectious Disease"/>
            <person name="Wu L."/>
            <person name="Ma J."/>
        </authorList>
    </citation>
    <scope>NUCLEOTIDE SEQUENCE [LARGE SCALE GENOMIC DNA]</scope>
    <source>
        <strain evidence="3">NBRC 108725</strain>
    </source>
</reference>
<dbReference type="RefSeq" id="WP_286276983.1">
    <property type="nucleotide sequence ID" value="NZ_AP027731.1"/>
</dbReference>
<sequence>MSGFAAEVLALFDRQVRPGSGLADGVPTEEDGPVRRVYYPGTGFLAAPPDTGLRGAELDALIARQRDVWAQRGEAVEWKVYGHDRPADLPERLLAHSFLPEEEETLLFAEAADLLAPQEGTPGVTVREVEEPEDLRRIADQHTEIWEEDWGWLAKDLAERKAAHPESIVILAAEAGGRLVSSAWLVLRPGTDFAGLWGGSTLAAWRGRGIYRDLVARRARIAVERGYRYLQVDASAMSRRILERLGFTPATSTTPYVWSPPVSLGE</sequence>
<proteinExistence type="predicted"/>
<dbReference type="Pfam" id="PF00583">
    <property type="entry name" value="Acetyltransf_1"/>
    <property type="match status" value="1"/>
</dbReference>
<accession>A0ABM8GFA8</accession>
<evidence type="ECO:0000313" key="3">
    <source>
        <dbReference type="Proteomes" id="UP001321498"/>
    </source>
</evidence>
<organism evidence="2 3">
    <name type="scientific">Naasia aerilata</name>
    <dbReference type="NCBI Taxonomy" id="1162966"/>
    <lineage>
        <taxon>Bacteria</taxon>
        <taxon>Bacillati</taxon>
        <taxon>Actinomycetota</taxon>
        <taxon>Actinomycetes</taxon>
        <taxon>Micrococcales</taxon>
        <taxon>Microbacteriaceae</taxon>
        <taxon>Naasia</taxon>
    </lineage>
</organism>